<dbReference type="EMBL" id="CP003422">
    <property type="protein sequence ID" value="AGN70560.1"/>
    <property type="molecule type" value="Genomic_DNA"/>
</dbReference>
<organism evidence="1 2">
    <name type="scientific">Paenibacillus mucilaginosus K02</name>
    <dbReference type="NCBI Taxonomy" id="997761"/>
    <lineage>
        <taxon>Bacteria</taxon>
        <taxon>Bacillati</taxon>
        <taxon>Bacillota</taxon>
        <taxon>Bacilli</taxon>
        <taxon>Bacillales</taxon>
        <taxon>Paenibacillaceae</taxon>
        <taxon>Paenibacillus</taxon>
    </lineage>
</organism>
<dbReference type="AlphaFoldDB" id="R9UPL0"/>
<dbReference type="Proteomes" id="UP000007392">
    <property type="component" value="Chromosome"/>
</dbReference>
<evidence type="ECO:0000313" key="1">
    <source>
        <dbReference type="EMBL" id="AGN70560.1"/>
    </source>
</evidence>
<dbReference type="HOGENOM" id="CLU_3138592_0_0_9"/>
<gene>
    <name evidence="1" type="ORF">B2K_38415</name>
</gene>
<sequence>MKLKLKAVKMLDKGRFSPVRRPARKAEIVMTSVDITPIDITLNRIKIEL</sequence>
<dbReference type="KEGG" id="pmw:B2K_38415"/>
<evidence type="ECO:0000313" key="2">
    <source>
        <dbReference type="Proteomes" id="UP000007392"/>
    </source>
</evidence>
<accession>R9UPL0</accession>
<name>R9UPL0_9BACL</name>
<protein>
    <submittedName>
        <fullName evidence="1">Uncharacterized protein</fullName>
    </submittedName>
</protein>
<proteinExistence type="predicted"/>
<reference evidence="1 2" key="1">
    <citation type="submission" date="2013-06" db="EMBL/GenBank/DDBJ databases">
        <title>Complete genome sequence of Paenibacillus mucilaginosus K02.</title>
        <authorList>
            <person name="Xiao B."/>
            <person name="Sun L."/>
            <person name="Xiao L."/>
            <person name="Lian B."/>
        </authorList>
    </citation>
    <scope>NUCLEOTIDE SEQUENCE [LARGE SCALE GENOMIC DNA]</scope>
    <source>
        <strain evidence="1 2">K02</strain>
    </source>
</reference>